<dbReference type="EMBL" id="BAABCJ010000001">
    <property type="protein sequence ID" value="GAA3697991.1"/>
    <property type="molecule type" value="Genomic_DNA"/>
</dbReference>
<organism evidence="6 7">
    <name type="scientific">Zhihengliuella alba</name>
    <dbReference type="NCBI Taxonomy" id="547018"/>
    <lineage>
        <taxon>Bacteria</taxon>
        <taxon>Bacillati</taxon>
        <taxon>Actinomycetota</taxon>
        <taxon>Actinomycetes</taxon>
        <taxon>Micrococcales</taxon>
        <taxon>Micrococcaceae</taxon>
        <taxon>Zhihengliuella</taxon>
    </lineage>
</organism>
<dbReference type="Pfam" id="PF01656">
    <property type="entry name" value="CbiA"/>
    <property type="match status" value="1"/>
</dbReference>
<reference evidence="7" key="1">
    <citation type="journal article" date="2019" name="Int. J. Syst. Evol. Microbiol.">
        <title>The Global Catalogue of Microorganisms (GCM) 10K type strain sequencing project: providing services to taxonomists for standard genome sequencing and annotation.</title>
        <authorList>
            <consortium name="The Broad Institute Genomics Platform"/>
            <consortium name="The Broad Institute Genome Sequencing Center for Infectious Disease"/>
            <person name="Wu L."/>
            <person name="Ma J."/>
        </authorList>
    </citation>
    <scope>NUCLEOTIDE SEQUENCE [LARGE SCALE GENOMIC DNA]</scope>
    <source>
        <strain evidence="7">JCM 16961</strain>
    </source>
</reference>
<proteinExistence type="predicted"/>
<feature type="transmembrane region" description="Helical" evidence="4">
    <location>
        <begin position="24"/>
        <end position="45"/>
    </location>
</feature>
<accession>A0ABP7D186</accession>
<feature type="transmembrane region" description="Helical" evidence="4">
    <location>
        <begin position="188"/>
        <end position="207"/>
    </location>
</feature>
<evidence type="ECO:0000259" key="5">
    <source>
        <dbReference type="Pfam" id="PF01656"/>
    </source>
</evidence>
<dbReference type="Proteomes" id="UP001501536">
    <property type="component" value="Unassembled WGS sequence"/>
</dbReference>
<keyword evidence="1" id="KW-0547">Nucleotide-binding</keyword>
<sequence>MEPRDDQAEAGPDLRHYFTIVRSYWKGIVSILLVVLILTFGWTLLQPKVYESSSSGLVMVAGASDLGTALAGDNLSKSKATSYSSIAATRPVAARVKEELGLDASEDALLGRVSVEVPTATAEIRITASAETPEQAQELANAWVEALSAQAVDIETQGATADIGPAVTVEPLGRAALPTSPTSPNVRLAMAIGAVAGLALGLAYALIRNHLDRRIRSAAMVERLGQAVVGTIPRDDRLEKGRAVVESDALMLDGDRQAHAFSEALRELRTNLSYIDVDNPPRSIVVTSSVPSEGKSSLAANLAAAIASTGQRTVLIDADLRRPVQAGIFDLPAGGGLTDVLSSAADLDDVLMPFGPLPALEVLGAGRIPPNPSELLGSNSMKRLIASLVEDAVVIIDAPPLLPVTDAAVLSTAVDGTLVTVKAGQTTIDELEKSLGNLRRVGTRVLGVILNQVPTRGVGSAEYGYYGKYYYSNSESGGSSAGRESAKAAAARDTQSASLNDADLSEFDEELHGVRHARRTRS</sequence>
<dbReference type="PANTHER" id="PTHR32309">
    <property type="entry name" value="TYROSINE-PROTEIN KINASE"/>
    <property type="match status" value="1"/>
</dbReference>
<gene>
    <name evidence="6" type="ORF">GCM10022377_08640</name>
</gene>
<dbReference type="RefSeq" id="WP_344880468.1">
    <property type="nucleotide sequence ID" value="NZ_BAABCJ010000001.1"/>
</dbReference>
<evidence type="ECO:0000256" key="3">
    <source>
        <dbReference type="SAM" id="MobiDB-lite"/>
    </source>
</evidence>
<evidence type="ECO:0000313" key="6">
    <source>
        <dbReference type="EMBL" id="GAA3697991.1"/>
    </source>
</evidence>
<dbReference type="InterPro" id="IPR002586">
    <property type="entry name" value="CobQ/CobB/MinD/ParA_Nub-bd_dom"/>
</dbReference>
<keyword evidence="7" id="KW-1185">Reference proteome</keyword>
<dbReference type="InterPro" id="IPR050445">
    <property type="entry name" value="Bact_polysacc_biosynth/exp"/>
</dbReference>
<dbReference type="CDD" id="cd05387">
    <property type="entry name" value="BY-kinase"/>
    <property type="match status" value="1"/>
</dbReference>
<feature type="region of interest" description="Disordered" evidence="3">
    <location>
        <begin position="475"/>
        <end position="522"/>
    </location>
</feature>
<keyword evidence="4" id="KW-0472">Membrane</keyword>
<dbReference type="Gene3D" id="3.40.50.300">
    <property type="entry name" value="P-loop containing nucleotide triphosphate hydrolases"/>
    <property type="match status" value="1"/>
</dbReference>
<dbReference type="InterPro" id="IPR005702">
    <property type="entry name" value="Wzc-like_C"/>
</dbReference>
<keyword evidence="4" id="KW-0812">Transmembrane</keyword>
<dbReference type="NCBIfam" id="TIGR01007">
    <property type="entry name" value="eps_fam"/>
    <property type="match status" value="1"/>
</dbReference>
<feature type="domain" description="CobQ/CobB/MinD/ParA nucleotide binding" evidence="5">
    <location>
        <begin position="285"/>
        <end position="456"/>
    </location>
</feature>
<evidence type="ECO:0000256" key="2">
    <source>
        <dbReference type="ARBA" id="ARBA00022840"/>
    </source>
</evidence>
<dbReference type="InterPro" id="IPR027417">
    <property type="entry name" value="P-loop_NTPase"/>
</dbReference>
<comment type="caution">
    <text evidence="6">The sequence shown here is derived from an EMBL/GenBank/DDBJ whole genome shotgun (WGS) entry which is preliminary data.</text>
</comment>
<dbReference type="SUPFAM" id="SSF52540">
    <property type="entry name" value="P-loop containing nucleoside triphosphate hydrolases"/>
    <property type="match status" value="1"/>
</dbReference>
<keyword evidence="2" id="KW-0067">ATP-binding</keyword>
<evidence type="ECO:0000256" key="4">
    <source>
        <dbReference type="SAM" id="Phobius"/>
    </source>
</evidence>
<keyword evidence="4" id="KW-1133">Transmembrane helix</keyword>
<name>A0ABP7D186_9MICC</name>
<protein>
    <submittedName>
        <fullName evidence="6">Polysaccharide biosynthesis tyrosine autokinase</fullName>
    </submittedName>
</protein>
<feature type="compositionally biased region" description="Low complexity" evidence="3">
    <location>
        <begin position="475"/>
        <end position="492"/>
    </location>
</feature>
<dbReference type="PANTHER" id="PTHR32309:SF31">
    <property type="entry name" value="CAPSULAR EXOPOLYSACCHARIDE FAMILY"/>
    <property type="match status" value="1"/>
</dbReference>
<evidence type="ECO:0000256" key="1">
    <source>
        <dbReference type="ARBA" id="ARBA00022741"/>
    </source>
</evidence>
<evidence type="ECO:0000313" key="7">
    <source>
        <dbReference type="Proteomes" id="UP001501536"/>
    </source>
</evidence>